<feature type="active site" evidence="9">
    <location>
        <position position="139"/>
    </location>
</feature>
<dbReference type="Proteomes" id="UP000051647">
    <property type="component" value="Unassembled WGS sequence"/>
</dbReference>
<keyword evidence="5 8" id="KW-0658">Purine biosynthesis</keyword>
<dbReference type="InterPro" id="IPR033128">
    <property type="entry name" value="Adenylosuccin_syn_Lys_AS"/>
</dbReference>
<dbReference type="InterPro" id="IPR042111">
    <property type="entry name" value="Adenylosuccinate_synth_dom3"/>
</dbReference>
<feature type="binding site" description="in other chain" evidence="8">
    <location>
        <begin position="38"/>
        <end position="41"/>
    </location>
    <ligand>
        <name>IMP</name>
        <dbReference type="ChEBI" id="CHEBI:58053"/>
        <note>ligand shared between dimeric partners</note>
    </ligand>
</feature>
<sequence length="429" mass="47443">MTTVVVVGTQWGDEGKGKITDYFSGEANIIARYQGGDNAGHTLNIDGKVYKLRSVPSGILYSDKTSIIGNGVVLNIESLLDELKRLHEQGVDTTNLKISNRAHLIMPYHIELDKLQEASKGDSKVGTTNRGIGPTYSDKSARVGIRMADILDKPLFKDLLEENLKEKNELFTKIYNAEPMNFDDIFEKYYQLGQQLKDRVIDTSAYLNKELKAGQNILFEGAQGIMLDVDHGTYPYVTSSNPAGGVTTGAGIGAPMIDKVIGVVKAYTSRVGAGPFPTEQINETGDFLRDAGHEYGTVTRRPRRIGWLDTVVLKHSCNVSGVTHLSLNCLDVLTGLKEIKVCVGYDYNGKQIDEYPANLNMLAKCKPVYKTFNGWDEDITQAKTIDELPDAAKAYLEFLKEELDVEYATVSVGPDRDQTIIVNDVWNNK</sequence>
<evidence type="ECO:0000256" key="2">
    <source>
        <dbReference type="ARBA" id="ARBA00022598"/>
    </source>
</evidence>
<dbReference type="Gene3D" id="3.40.440.10">
    <property type="entry name" value="Adenylosuccinate Synthetase, subunit A, domain 1"/>
    <property type="match status" value="1"/>
</dbReference>
<dbReference type="GO" id="GO:0000287">
    <property type="term" value="F:magnesium ion binding"/>
    <property type="evidence" value="ECO:0007669"/>
    <property type="project" value="UniProtKB-UniRule"/>
</dbReference>
<feature type="binding site" description="in other chain" evidence="8">
    <location>
        <position position="238"/>
    </location>
    <ligand>
        <name>IMP</name>
        <dbReference type="ChEBI" id="CHEBI:58053"/>
        <note>ligand shared between dimeric partners</note>
    </ligand>
</feature>
<feature type="binding site" evidence="8">
    <location>
        <begin position="329"/>
        <end position="331"/>
    </location>
    <ligand>
        <name>GTP</name>
        <dbReference type="ChEBI" id="CHEBI:37565"/>
    </ligand>
</feature>
<comment type="pathway">
    <text evidence="8 10">Purine metabolism; AMP biosynthesis via de novo pathway; AMP from IMP: step 1/2.</text>
</comment>
<dbReference type="InterPro" id="IPR027417">
    <property type="entry name" value="P-loop_NTPase"/>
</dbReference>
<dbReference type="SMART" id="SM00788">
    <property type="entry name" value="Adenylsucc_synt"/>
    <property type="match status" value="1"/>
</dbReference>
<feature type="binding site" description="in other chain" evidence="8">
    <location>
        <position position="128"/>
    </location>
    <ligand>
        <name>IMP</name>
        <dbReference type="ChEBI" id="CHEBI:58053"/>
        <note>ligand shared between dimeric partners</note>
    </ligand>
</feature>
<keyword evidence="12" id="KW-1185">Reference proteome</keyword>
<evidence type="ECO:0000256" key="8">
    <source>
        <dbReference type="HAMAP-Rule" id="MF_00011"/>
    </source>
</evidence>
<keyword evidence="2 8" id="KW-0436">Ligase</keyword>
<evidence type="ECO:0000256" key="7">
    <source>
        <dbReference type="ARBA" id="ARBA00023134"/>
    </source>
</evidence>
<keyword evidence="4 8" id="KW-0547">Nucleotide-binding</keyword>
<dbReference type="EC" id="6.3.4.4" evidence="8 10"/>
<feature type="binding site" evidence="8">
    <location>
        <position position="13"/>
    </location>
    <ligand>
        <name>Mg(2+)</name>
        <dbReference type="ChEBI" id="CHEBI:18420"/>
    </ligand>
</feature>
<dbReference type="InterPro" id="IPR042110">
    <property type="entry name" value="Adenylosuccinate_synth_dom2"/>
</dbReference>
<evidence type="ECO:0000256" key="10">
    <source>
        <dbReference type="RuleBase" id="RU000520"/>
    </source>
</evidence>
<dbReference type="PATRIC" id="fig|1423815.3.peg.1586"/>
<feature type="binding site" description="in other chain" evidence="8">
    <location>
        <begin position="13"/>
        <end position="16"/>
    </location>
    <ligand>
        <name>IMP</name>
        <dbReference type="ChEBI" id="CHEBI:58053"/>
        <note>ligand shared between dimeric partners</note>
    </ligand>
</feature>
<feature type="binding site" evidence="8">
    <location>
        <position position="40"/>
    </location>
    <ligand>
        <name>Mg(2+)</name>
        <dbReference type="ChEBI" id="CHEBI:18420"/>
    </ligand>
</feature>
<dbReference type="OrthoDB" id="9807553at2"/>
<gene>
    <name evidence="8" type="primary">purA</name>
    <name evidence="11" type="ORF">FC27_GL001549</name>
</gene>
<dbReference type="GO" id="GO:0044208">
    <property type="term" value="P:'de novo' AMP biosynthetic process"/>
    <property type="evidence" value="ECO:0007669"/>
    <property type="project" value="UniProtKB-UniRule"/>
</dbReference>
<feature type="binding site" evidence="8">
    <location>
        <position position="142"/>
    </location>
    <ligand>
        <name>IMP</name>
        <dbReference type="ChEBI" id="CHEBI:58053"/>
        <note>ligand shared between dimeric partners</note>
    </ligand>
</feature>
<feature type="binding site" evidence="8">
    <location>
        <begin position="297"/>
        <end position="303"/>
    </location>
    <ligand>
        <name>substrate</name>
    </ligand>
</feature>
<dbReference type="FunFam" id="1.10.300.10:FF:000001">
    <property type="entry name" value="Adenylosuccinate synthetase"/>
    <property type="match status" value="1"/>
</dbReference>
<comment type="subunit">
    <text evidence="1 8">Homodimer.</text>
</comment>
<dbReference type="Gene3D" id="1.10.300.10">
    <property type="entry name" value="Adenylosuccinate Synthetase, subunit A, domain 2"/>
    <property type="match status" value="1"/>
</dbReference>
<dbReference type="GO" id="GO:0004019">
    <property type="term" value="F:adenylosuccinate synthase activity"/>
    <property type="evidence" value="ECO:0007669"/>
    <property type="project" value="UniProtKB-UniRule"/>
</dbReference>
<comment type="catalytic activity">
    <reaction evidence="8 10">
        <text>IMP + L-aspartate + GTP = N(6)-(1,2-dicarboxyethyl)-AMP + GDP + phosphate + 2 H(+)</text>
        <dbReference type="Rhea" id="RHEA:15753"/>
        <dbReference type="ChEBI" id="CHEBI:15378"/>
        <dbReference type="ChEBI" id="CHEBI:29991"/>
        <dbReference type="ChEBI" id="CHEBI:37565"/>
        <dbReference type="ChEBI" id="CHEBI:43474"/>
        <dbReference type="ChEBI" id="CHEBI:57567"/>
        <dbReference type="ChEBI" id="CHEBI:58053"/>
        <dbReference type="ChEBI" id="CHEBI:58189"/>
        <dbReference type="EC" id="6.3.4.4"/>
    </reaction>
</comment>
<evidence type="ECO:0000313" key="12">
    <source>
        <dbReference type="Proteomes" id="UP000051647"/>
    </source>
</evidence>
<dbReference type="UniPathway" id="UPA00075">
    <property type="reaction ID" value="UER00335"/>
</dbReference>
<dbReference type="NCBIfam" id="NF002223">
    <property type="entry name" value="PRK01117.1"/>
    <property type="match status" value="1"/>
</dbReference>
<feature type="binding site" description="in other chain" evidence="8">
    <location>
        <position position="223"/>
    </location>
    <ligand>
        <name>IMP</name>
        <dbReference type="ChEBI" id="CHEBI:58053"/>
        <note>ligand shared between dimeric partners</note>
    </ligand>
</feature>
<comment type="function">
    <text evidence="8">Plays an important role in the de novo pathway of purine nucleotide biosynthesis. Catalyzes the first committed step in the biosynthesis of AMP from IMP.</text>
</comment>
<keyword evidence="8" id="KW-0963">Cytoplasm</keyword>
<feature type="binding site" evidence="8">
    <location>
        <begin position="411"/>
        <end position="413"/>
    </location>
    <ligand>
        <name>GTP</name>
        <dbReference type="ChEBI" id="CHEBI:37565"/>
    </ligand>
</feature>
<feature type="binding site" evidence="8">
    <location>
        <begin position="40"/>
        <end position="42"/>
    </location>
    <ligand>
        <name>GTP</name>
        <dbReference type="ChEBI" id="CHEBI:37565"/>
    </ligand>
</feature>
<evidence type="ECO:0000256" key="5">
    <source>
        <dbReference type="ARBA" id="ARBA00022755"/>
    </source>
</evidence>
<name>A0A0R1S993_9LACO</name>
<dbReference type="InterPro" id="IPR042109">
    <property type="entry name" value="Adenylosuccinate_synth_dom1"/>
</dbReference>
<dbReference type="GO" id="GO:0005525">
    <property type="term" value="F:GTP binding"/>
    <property type="evidence" value="ECO:0007669"/>
    <property type="project" value="UniProtKB-UniRule"/>
</dbReference>
<feature type="binding site" evidence="8">
    <location>
        <begin position="12"/>
        <end position="18"/>
    </location>
    <ligand>
        <name>GTP</name>
        <dbReference type="ChEBI" id="CHEBI:37565"/>
    </ligand>
</feature>
<dbReference type="HAMAP" id="MF_00011">
    <property type="entry name" value="Adenylosucc_synth"/>
    <property type="match status" value="1"/>
</dbReference>
<dbReference type="CDD" id="cd03108">
    <property type="entry name" value="AdSS"/>
    <property type="match status" value="1"/>
</dbReference>
<evidence type="ECO:0000256" key="9">
    <source>
        <dbReference type="PROSITE-ProRule" id="PRU10134"/>
    </source>
</evidence>
<dbReference type="eggNOG" id="COG0104">
    <property type="taxonomic scope" value="Bacteria"/>
</dbReference>
<dbReference type="GO" id="GO:0046040">
    <property type="term" value="P:IMP metabolic process"/>
    <property type="evidence" value="ECO:0007669"/>
    <property type="project" value="TreeGrafter"/>
</dbReference>
<feature type="binding site" evidence="8">
    <location>
        <position position="303"/>
    </location>
    <ligand>
        <name>GTP</name>
        <dbReference type="ChEBI" id="CHEBI:37565"/>
    </ligand>
</feature>
<dbReference type="Gene3D" id="3.90.170.10">
    <property type="entry name" value="Adenylosuccinate Synthetase, subunit A, domain 3"/>
    <property type="match status" value="1"/>
</dbReference>
<proteinExistence type="inferred from homology"/>
<dbReference type="STRING" id="1423815.FC27_GL001549"/>
<dbReference type="AlphaFoldDB" id="A0A0R1S993"/>
<comment type="subcellular location">
    <subcellularLocation>
        <location evidence="8">Cytoplasm</location>
    </subcellularLocation>
</comment>
<comment type="caution">
    <text evidence="11">The sequence shown here is derived from an EMBL/GenBank/DDBJ whole genome shotgun (WGS) entry which is preliminary data.</text>
</comment>
<evidence type="ECO:0000256" key="1">
    <source>
        <dbReference type="ARBA" id="ARBA00011738"/>
    </source>
</evidence>
<dbReference type="Pfam" id="PF00709">
    <property type="entry name" value="Adenylsucc_synt"/>
    <property type="match status" value="1"/>
</dbReference>
<organism evidence="11 12">
    <name type="scientific">Companilactobacillus versmoldensis DSM 14857 = KCTC 3814</name>
    <dbReference type="NCBI Taxonomy" id="1423815"/>
    <lineage>
        <taxon>Bacteria</taxon>
        <taxon>Bacillati</taxon>
        <taxon>Bacillota</taxon>
        <taxon>Bacilli</taxon>
        <taxon>Lactobacillales</taxon>
        <taxon>Lactobacillaceae</taxon>
        <taxon>Companilactobacillus</taxon>
    </lineage>
</organism>
<reference evidence="11 12" key="1">
    <citation type="journal article" date="2015" name="Genome Announc.">
        <title>Expanding the biotechnology potential of lactobacilli through comparative genomics of 213 strains and associated genera.</title>
        <authorList>
            <person name="Sun Z."/>
            <person name="Harris H.M."/>
            <person name="McCann A."/>
            <person name="Guo C."/>
            <person name="Argimon S."/>
            <person name="Zhang W."/>
            <person name="Yang X."/>
            <person name="Jeffery I.B."/>
            <person name="Cooney J.C."/>
            <person name="Kagawa T.F."/>
            <person name="Liu W."/>
            <person name="Song Y."/>
            <person name="Salvetti E."/>
            <person name="Wrobel A."/>
            <person name="Rasinkangas P."/>
            <person name="Parkhill J."/>
            <person name="Rea M.C."/>
            <person name="O'Sullivan O."/>
            <person name="Ritari J."/>
            <person name="Douillard F.P."/>
            <person name="Paul Ross R."/>
            <person name="Yang R."/>
            <person name="Briner A.E."/>
            <person name="Felis G.E."/>
            <person name="de Vos W.M."/>
            <person name="Barrangou R."/>
            <person name="Klaenhammer T.R."/>
            <person name="Caufield P.W."/>
            <person name="Cui Y."/>
            <person name="Zhang H."/>
            <person name="O'Toole P.W."/>
        </authorList>
    </citation>
    <scope>NUCLEOTIDE SEQUENCE [LARGE SCALE GENOMIC DNA]</scope>
    <source>
        <strain evidence="11 12">DSM 14857</strain>
    </source>
</reference>
<keyword evidence="6 8" id="KW-0460">Magnesium</keyword>
<comment type="cofactor">
    <cofactor evidence="8">
        <name>Mg(2+)</name>
        <dbReference type="ChEBI" id="CHEBI:18420"/>
    </cofactor>
    <text evidence="8">Binds 1 Mg(2+) ion per subunit.</text>
</comment>
<dbReference type="RefSeq" id="WP_010625574.1">
    <property type="nucleotide sequence ID" value="NZ_AZFA01000033.1"/>
</dbReference>
<dbReference type="EMBL" id="AZFA01000033">
    <property type="protein sequence ID" value="KRL65584.1"/>
    <property type="molecule type" value="Genomic_DNA"/>
</dbReference>
<protein>
    <recommendedName>
        <fullName evidence="8 10">Adenylosuccinate synthetase</fullName>
        <shortName evidence="8">AMPSase</shortName>
        <shortName evidence="8">AdSS</shortName>
        <ecNumber evidence="8 10">6.3.4.4</ecNumber>
    </recommendedName>
    <alternativeName>
        <fullName evidence="8">IMP--aspartate ligase</fullName>
    </alternativeName>
</protein>
<accession>A0A0R1S993</accession>
<feature type="active site" description="Proton acceptor" evidence="8">
    <location>
        <position position="13"/>
    </location>
</feature>
<keyword evidence="3 8" id="KW-0479">Metal-binding</keyword>
<evidence type="ECO:0000256" key="3">
    <source>
        <dbReference type="ARBA" id="ARBA00022723"/>
    </source>
</evidence>
<evidence type="ECO:0000256" key="6">
    <source>
        <dbReference type="ARBA" id="ARBA00022842"/>
    </source>
</evidence>
<evidence type="ECO:0000313" key="11">
    <source>
        <dbReference type="EMBL" id="KRL65584.1"/>
    </source>
</evidence>
<comment type="similarity">
    <text evidence="8 10">Belongs to the adenylosuccinate synthetase family.</text>
</comment>
<dbReference type="GO" id="GO:0005737">
    <property type="term" value="C:cytoplasm"/>
    <property type="evidence" value="ECO:0007669"/>
    <property type="project" value="UniProtKB-SubCell"/>
</dbReference>
<dbReference type="NCBIfam" id="TIGR00184">
    <property type="entry name" value="purA"/>
    <property type="match status" value="1"/>
</dbReference>
<dbReference type="SUPFAM" id="SSF52540">
    <property type="entry name" value="P-loop containing nucleoside triphosphate hydrolases"/>
    <property type="match status" value="1"/>
</dbReference>
<dbReference type="PROSITE" id="PS00513">
    <property type="entry name" value="ADENYLOSUCCIN_SYN_2"/>
    <property type="match status" value="1"/>
</dbReference>
<keyword evidence="7 8" id="KW-0342">GTP-binding</keyword>
<feature type="active site" description="Proton donor" evidence="8">
    <location>
        <position position="41"/>
    </location>
</feature>
<feature type="binding site" description="in other chain" evidence="8">
    <location>
        <position position="301"/>
    </location>
    <ligand>
        <name>IMP</name>
        <dbReference type="ChEBI" id="CHEBI:58053"/>
        <note>ligand shared between dimeric partners</note>
    </ligand>
</feature>
<dbReference type="InterPro" id="IPR018220">
    <property type="entry name" value="Adenylosuccin_syn_GTP-bd"/>
</dbReference>
<dbReference type="FunFam" id="3.90.170.10:FF:000001">
    <property type="entry name" value="Adenylosuccinate synthetase"/>
    <property type="match status" value="1"/>
</dbReference>
<evidence type="ECO:0000256" key="4">
    <source>
        <dbReference type="ARBA" id="ARBA00022741"/>
    </source>
</evidence>
<dbReference type="PROSITE" id="PS01266">
    <property type="entry name" value="ADENYLOSUCCIN_SYN_1"/>
    <property type="match status" value="1"/>
</dbReference>
<dbReference type="PANTHER" id="PTHR11846">
    <property type="entry name" value="ADENYLOSUCCINATE SYNTHETASE"/>
    <property type="match status" value="1"/>
</dbReference>
<dbReference type="InterPro" id="IPR001114">
    <property type="entry name" value="Adenylosuccinate_synthetase"/>
</dbReference>
<dbReference type="PANTHER" id="PTHR11846:SF0">
    <property type="entry name" value="ADENYLOSUCCINATE SYNTHETASE"/>
    <property type="match status" value="1"/>
</dbReference>